<keyword evidence="2" id="KW-0456">Lyase</keyword>
<dbReference type="Gene3D" id="3.20.20.10">
    <property type="entry name" value="Alanine racemase"/>
    <property type="match status" value="1"/>
</dbReference>
<dbReference type="STRING" id="1193682.BJP25_22140"/>
<dbReference type="SUPFAM" id="SSF51419">
    <property type="entry name" value="PLP-binding barrel"/>
    <property type="match status" value="1"/>
</dbReference>
<keyword evidence="5" id="KW-1185">Reference proteome</keyword>
<dbReference type="InterPro" id="IPR029066">
    <property type="entry name" value="PLP-binding_barrel"/>
</dbReference>
<dbReference type="PANTHER" id="PTHR28004:SF8">
    <property type="entry name" value="D-SERINE DEAMINASE"/>
    <property type="match status" value="1"/>
</dbReference>
<proteinExistence type="inferred from homology"/>
<evidence type="ECO:0000259" key="3">
    <source>
        <dbReference type="SMART" id="SM01119"/>
    </source>
</evidence>
<gene>
    <name evidence="4" type="ORF">BJP25_22140</name>
</gene>
<comment type="caution">
    <text evidence="4">The sequence shown here is derived from an EMBL/GenBank/DDBJ whole genome shotgun (WGS) entry which is preliminary data.</text>
</comment>
<dbReference type="InterPro" id="IPR042208">
    <property type="entry name" value="D-ser_dehydrat-like_sf"/>
</dbReference>
<dbReference type="Gene3D" id="2.40.37.20">
    <property type="entry name" value="D-serine dehydratase-like domain"/>
    <property type="match status" value="1"/>
</dbReference>
<dbReference type="Pfam" id="PF01168">
    <property type="entry name" value="Ala_racemase_N"/>
    <property type="match status" value="1"/>
</dbReference>
<evidence type="ECO:0000313" key="4">
    <source>
        <dbReference type="EMBL" id="OLR92058.1"/>
    </source>
</evidence>
<dbReference type="InterPro" id="IPR026956">
    <property type="entry name" value="D-ser_dehydrat-like_dom"/>
</dbReference>
<name>A0A1Q9LJ44_9PSEU</name>
<sequence length="391" mass="42462">MDIEWLQDEVIDWRFKAVPHTLLGSTVRDALARRPGIRRDRFPSPVVALDRADLEHNLTTMADWCRASGLDLAPHGKTTMAPALLHRQLELGAWGITAATPAQARAFRAFGVPRVLLANEFVHPDGLDWVGAQLADPGFDFLCWADSPEAVRAMAGPRPRPLDVLVEVGSRGGRTGARTPAEALRTAEAIDAEPSLRLAGVGGYEAPAGPDLDDVRAYLHALREVAEALHPVEDMVVTAGGSAYFDLVASILRGPWRTVLRSGTYLTHDDEHYAGVSPLGDTPRLDAPALRSAWRVWAQVQSTPEPGLAILAAGKRDLPHDLGLPFPVDLDGEVTALNDQHAFLRTPAAPRVGEWVRLGISHPCTTFDKWSLLPVLDGDGETVVDLVRTFF</sequence>
<dbReference type="InterPro" id="IPR001608">
    <property type="entry name" value="Ala_racemase_N"/>
</dbReference>
<dbReference type="AlphaFoldDB" id="A0A1Q9LJ44"/>
<dbReference type="Proteomes" id="UP000186040">
    <property type="component" value="Unassembled WGS sequence"/>
</dbReference>
<dbReference type="SMART" id="SM01119">
    <property type="entry name" value="D-ser_dehydrat"/>
    <property type="match status" value="1"/>
</dbReference>
<dbReference type="RefSeq" id="WP_075975943.1">
    <property type="nucleotide sequence ID" value="NZ_MKQR01000017.1"/>
</dbReference>
<dbReference type="EMBL" id="MKQR01000017">
    <property type="protein sequence ID" value="OLR92058.1"/>
    <property type="molecule type" value="Genomic_DNA"/>
</dbReference>
<organism evidence="4 5">
    <name type="scientific">Actinokineospora bangkokensis</name>
    <dbReference type="NCBI Taxonomy" id="1193682"/>
    <lineage>
        <taxon>Bacteria</taxon>
        <taxon>Bacillati</taxon>
        <taxon>Actinomycetota</taxon>
        <taxon>Actinomycetes</taxon>
        <taxon>Pseudonocardiales</taxon>
        <taxon>Pseudonocardiaceae</taxon>
        <taxon>Actinokineospora</taxon>
    </lineage>
</organism>
<evidence type="ECO:0000256" key="1">
    <source>
        <dbReference type="ARBA" id="ARBA00005323"/>
    </source>
</evidence>
<dbReference type="GO" id="GO:0016829">
    <property type="term" value="F:lyase activity"/>
    <property type="evidence" value="ECO:0007669"/>
    <property type="project" value="UniProtKB-KW"/>
</dbReference>
<evidence type="ECO:0000313" key="5">
    <source>
        <dbReference type="Proteomes" id="UP000186040"/>
    </source>
</evidence>
<accession>A0A1Q9LJ44</accession>
<reference evidence="4 5" key="1">
    <citation type="submission" date="2016-10" db="EMBL/GenBank/DDBJ databases">
        <title>The Draft Genome Sequence of Actinokineospora bangkokensis 44EHWT reveals the biosynthetic pathway of antifungal compounds Thailandins with unusual extender unit butylmalonyl-CoA.</title>
        <authorList>
            <person name="Greule A."/>
            <person name="Intra B."/>
            <person name="Flemming S."/>
            <person name="Rommel M.G."/>
            <person name="Panbangred W."/>
            <person name="Bechthold A."/>
        </authorList>
    </citation>
    <scope>NUCLEOTIDE SEQUENCE [LARGE SCALE GENOMIC DNA]</scope>
    <source>
        <strain evidence="4 5">44EHW</strain>
    </source>
</reference>
<feature type="domain" description="D-serine dehydratase-like" evidence="3">
    <location>
        <begin position="293"/>
        <end position="377"/>
    </location>
</feature>
<evidence type="ECO:0000256" key="2">
    <source>
        <dbReference type="ARBA" id="ARBA00023239"/>
    </source>
</evidence>
<dbReference type="Pfam" id="PF14031">
    <property type="entry name" value="D-ser_dehydrat"/>
    <property type="match status" value="1"/>
</dbReference>
<protein>
    <submittedName>
        <fullName evidence="4">Amino acid deaminase</fullName>
    </submittedName>
</protein>
<comment type="similarity">
    <text evidence="1">Belongs to the DSD1 family.</text>
</comment>
<dbReference type="OrthoDB" id="9811417at2"/>
<dbReference type="InterPro" id="IPR051466">
    <property type="entry name" value="D-amino_acid_metab_enzyme"/>
</dbReference>
<dbReference type="PANTHER" id="PTHR28004">
    <property type="entry name" value="ZGC:162816-RELATED"/>
    <property type="match status" value="1"/>
</dbReference>